<feature type="region of interest" description="Disordered" evidence="1">
    <location>
        <begin position="181"/>
        <end position="201"/>
    </location>
</feature>
<evidence type="ECO:0000256" key="1">
    <source>
        <dbReference type="SAM" id="MobiDB-lite"/>
    </source>
</evidence>
<reference evidence="3 4" key="1">
    <citation type="submission" date="2020-02" db="EMBL/GenBank/DDBJ databases">
        <authorList>
            <person name="Ma Q."/>
            <person name="Huang Y."/>
            <person name="Song X."/>
            <person name="Pei D."/>
        </authorList>
    </citation>
    <scope>NUCLEOTIDE SEQUENCE [LARGE SCALE GENOMIC DNA]</scope>
    <source>
        <strain evidence="3">Sxm20200214</strain>
        <tissue evidence="3">Leaf</tissue>
    </source>
</reference>
<proteinExistence type="predicted"/>
<evidence type="ECO:0000256" key="2">
    <source>
        <dbReference type="SAM" id="Phobius"/>
    </source>
</evidence>
<dbReference type="EMBL" id="JAAMPC010000012">
    <property type="protein sequence ID" value="KAG2276036.1"/>
    <property type="molecule type" value="Genomic_DNA"/>
</dbReference>
<comment type="caution">
    <text evidence="3">The sequence shown here is derived from an EMBL/GenBank/DDBJ whole genome shotgun (WGS) entry which is preliminary data.</text>
</comment>
<keyword evidence="2" id="KW-1133">Transmembrane helix</keyword>
<dbReference type="Gene3D" id="2.60.120.10">
    <property type="entry name" value="Jelly Rolls"/>
    <property type="match status" value="1"/>
</dbReference>
<organism evidence="3 4">
    <name type="scientific">Brassica carinata</name>
    <name type="common">Ethiopian mustard</name>
    <name type="synonym">Abyssinian cabbage</name>
    <dbReference type="NCBI Taxonomy" id="52824"/>
    <lineage>
        <taxon>Eukaryota</taxon>
        <taxon>Viridiplantae</taxon>
        <taxon>Streptophyta</taxon>
        <taxon>Embryophyta</taxon>
        <taxon>Tracheophyta</taxon>
        <taxon>Spermatophyta</taxon>
        <taxon>Magnoliopsida</taxon>
        <taxon>eudicotyledons</taxon>
        <taxon>Gunneridae</taxon>
        <taxon>Pentapetalae</taxon>
        <taxon>rosids</taxon>
        <taxon>malvids</taxon>
        <taxon>Brassicales</taxon>
        <taxon>Brassicaceae</taxon>
        <taxon>Brassiceae</taxon>
        <taxon>Brassica</taxon>
    </lineage>
</organism>
<keyword evidence="2" id="KW-0812">Transmembrane</keyword>
<sequence>MGTHESGPSYLEDDADGVTLRSWIAENPEALGDRVLDKWGCDLSFLFKMGIAFISVVLLALIPSVLPNIRINLRAVLRNDAFAIVKTLCSVIFFNVFFLPSGSNRGVNRWSPIRRLRPAVRIDGVTNLGRSCFKNLEPGAQIENVEEAHEQEVQVEIPEAEPVDIHVQLVMVQIYGDGVAEDNQPNHGGAEDNQGAEPGTERNESKWCYILTLFMVGCIIVMKK</sequence>
<dbReference type="SUPFAM" id="SSF51182">
    <property type="entry name" value="RmlC-like cupins"/>
    <property type="match status" value="1"/>
</dbReference>
<dbReference type="OrthoDB" id="6605218at2759"/>
<feature type="transmembrane region" description="Helical" evidence="2">
    <location>
        <begin position="81"/>
        <end position="100"/>
    </location>
</feature>
<accession>A0A8X7UHD0</accession>
<dbReference type="AlphaFoldDB" id="A0A8X7UHD0"/>
<dbReference type="InterPro" id="IPR014710">
    <property type="entry name" value="RmlC-like_jellyroll"/>
</dbReference>
<keyword evidence="4" id="KW-1185">Reference proteome</keyword>
<dbReference type="Proteomes" id="UP000886595">
    <property type="component" value="Unassembled WGS sequence"/>
</dbReference>
<gene>
    <name evidence="3" type="ORF">Bca52824_058591</name>
</gene>
<evidence type="ECO:0000313" key="3">
    <source>
        <dbReference type="EMBL" id="KAG2276036.1"/>
    </source>
</evidence>
<name>A0A8X7UHD0_BRACI</name>
<evidence type="ECO:0000313" key="4">
    <source>
        <dbReference type="Proteomes" id="UP000886595"/>
    </source>
</evidence>
<keyword evidence="2" id="KW-0472">Membrane</keyword>
<dbReference type="InterPro" id="IPR011051">
    <property type="entry name" value="RmlC_Cupin_sf"/>
</dbReference>
<protein>
    <submittedName>
        <fullName evidence="3">Uncharacterized protein</fullName>
    </submittedName>
</protein>
<feature type="transmembrane region" description="Helical" evidence="2">
    <location>
        <begin position="45"/>
        <end position="69"/>
    </location>
</feature>